<dbReference type="PROSITE" id="PS50835">
    <property type="entry name" value="IG_LIKE"/>
    <property type="match status" value="1"/>
</dbReference>
<keyword evidence="2" id="KW-0812">Transmembrane</keyword>
<dbReference type="OrthoDB" id="8962236at2759"/>
<keyword evidence="2" id="KW-0472">Membrane</keyword>
<proteinExistence type="predicted"/>
<keyword evidence="2" id="KW-1133">Transmembrane helix</keyword>
<sequence length="312" mass="34203">MSTRTQEKVASAAINQTAEVRKADGDGGRFSSPGFDGKDFPLRISPVQFGDAGVYNCYFESNNFASVTLIIMHVEYLAGSRNQPVVLTCMLSEVTEDLTLAWLRMERNSWVLAKQKDLRKGASARTLNLTLARVSEDQLQWQCVVFTQGMLRLRVPLDLTLPPGSNLVAVITVVCVAAVCVAILIGALVFCCRRRTAAAKSAAPDIGNDTGNQTNCIYHDITGLQEEEAKSVGPDTGNDTGNQTNCIYHDITGLQEREGAVDSQVAEEETEVHYSTFSMGSSSTDPKRKQNHSKRDYEEETDDVVYSTLNMT</sequence>
<evidence type="ECO:0000313" key="5">
    <source>
        <dbReference type="Proteomes" id="UP000824540"/>
    </source>
</evidence>
<feature type="region of interest" description="Disordered" evidence="1">
    <location>
        <begin position="274"/>
        <end position="303"/>
    </location>
</feature>
<dbReference type="EMBL" id="JAFBMS010000053">
    <property type="protein sequence ID" value="KAG9339548.1"/>
    <property type="molecule type" value="Genomic_DNA"/>
</dbReference>
<dbReference type="InterPro" id="IPR036179">
    <property type="entry name" value="Ig-like_dom_sf"/>
</dbReference>
<keyword evidence="5" id="KW-1185">Reference proteome</keyword>
<dbReference type="InterPro" id="IPR013783">
    <property type="entry name" value="Ig-like_fold"/>
</dbReference>
<feature type="transmembrane region" description="Helical" evidence="2">
    <location>
        <begin position="167"/>
        <end position="191"/>
    </location>
</feature>
<dbReference type="Proteomes" id="UP000824540">
    <property type="component" value="Unassembled WGS sequence"/>
</dbReference>
<evidence type="ECO:0000256" key="2">
    <source>
        <dbReference type="SAM" id="Phobius"/>
    </source>
</evidence>
<evidence type="ECO:0000259" key="3">
    <source>
        <dbReference type="PROSITE" id="PS50835"/>
    </source>
</evidence>
<organism evidence="4 5">
    <name type="scientific">Albula glossodonta</name>
    <name type="common">roundjaw bonefish</name>
    <dbReference type="NCBI Taxonomy" id="121402"/>
    <lineage>
        <taxon>Eukaryota</taxon>
        <taxon>Metazoa</taxon>
        <taxon>Chordata</taxon>
        <taxon>Craniata</taxon>
        <taxon>Vertebrata</taxon>
        <taxon>Euteleostomi</taxon>
        <taxon>Actinopterygii</taxon>
        <taxon>Neopterygii</taxon>
        <taxon>Teleostei</taxon>
        <taxon>Albuliformes</taxon>
        <taxon>Albulidae</taxon>
        <taxon>Albula</taxon>
    </lineage>
</organism>
<comment type="caution">
    <text evidence="4">The sequence shown here is derived from an EMBL/GenBank/DDBJ whole genome shotgun (WGS) entry which is preliminary data.</text>
</comment>
<dbReference type="Gene3D" id="2.60.40.10">
    <property type="entry name" value="Immunoglobulins"/>
    <property type="match status" value="1"/>
</dbReference>
<name>A0A8T2NPQ7_9TELE</name>
<evidence type="ECO:0000313" key="4">
    <source>
        <dbReference type="EMBL" id="KAG9339548.1"/>
    </source>
</evidence>
<accession>A0A8T2NPQ7</accession>
<dbReference type="SUPFAM" id="SSF48726">
    <property type="entry name" value="Immunoglobulin"/>
    <property type="match status" value="1"/>
</dbReference>
<protein>
    <recommendedName>
        <fullName evidence="3">Ig-like domain-containing protein</fullName>
    </recommendedName>
</protein>
<gene>
    <name evidence="4" type="ORF">JZ751_023691</name>
</gene>
<feature type="compositionally biased region" description="Polar residues" evidence="1">
    <location>
        <begin position="274"/>
        <end position="284"/>
    </location>
</feature>
<feature type="compositionally biased region" description="Basic and acidic residues" evidence="1">
    <location>
        <begin position="285"/>
        <end position="297"/>
    </location>
</feature>
<dbReference type="InterPro" id="IPR007110">
    <property type="entry name" value="Ig-like_dom"/>
</dbReference>
<feature type="domain" description="Ig-like" evidence="3">
    <location>
        <begin position="65"/>
        <end position="145"/>
    </location>
</feature>
<dbReference type="AlphaFoldDB" id="A0A8T2NPQ7"/>
<evidence type="ECO:0000256" key="1">
    <source>
        <dbReference type="SAM" id="MobiDB-lite"/>
    </source>
</evidence>
<reference evidence="4" key="1">
    <citation type="thesis" date="2021" institute="BYU ScholarsArchive" country="Provo, UT, USA">
        <title>Applications of and Algorithms for Genome Assembly and Genomic Analyses with an Emphasis on Marine Teleosts.</title>
        <authorList>
            <person name="Pickett B.D."/>
        </authorList>
    </citation>
    <scope>NUCLEOTIDE SEQUENCE</scope>
    <source>
        <strain evidence="4">HI-2016</strain>
    </source>
</reference>